<dbReference type="GO" id="GO:0045944">
    <property type="term" value="P:positive regulation of transcription by RNA polymerase II"/>
    <property type="evidence" value="ECO:0007669"/>
    <property type="project" value="TreeGrafter"/>
</dbReference>
<dbReference type="CDD" id="cd12148">
    <property type="entry name" value="fungal_TF_MHR"/>
    <property type="match status" value="1"/>
</dbReference>
<dbReference type="PANTHER" id="PTHR47655:SF2">
    <property type="entry name" value="QUINIC ACID UTILIZATION ACTIVATOR"/>
    <property type="match status" value="1"/>
</dbReference>
<dbReference type="GO" id="GO:0008270">
    <property type="term" value="F:zinc ion binding"/>
    <property type="evidence" value="ECO:0007669"/>
    <property type="project" value="InterPro"/>
</dbReference>
<accession>A0AAV9JQ50</accession>
<feature type="domain" description="Xylanolytic transcriptional activator regulatory" evidence="2">
    <location>
        <begin position="8"/>
        <end position="238"/>
    </location>
</feature>
<dbReference type="InterPro" id="IPR052783">
    <property type="entry name" value="Metabolic/Drug-Res_Regulator"/>
</dbReference>
<dbReference type="PANTHER" id="PTHR47655">
    <property type="entry name" value="QUINIC ACID UTILIZATION ACTIVATOR"/>
    <property type="match status" value="1"/>
</dbReference>
<evidence type="ECO:0000256" key="1">
    <source>
        <dbReference type="ARBA" id="ARBA00023242"/>
    </source>
</evidence>
<dbReference type="GO" id="GO:0006351">
    <property type="term" value="P:DNA-templated transcription"/>
    <property type="evidence" value="ECO:0007669"/>
    <property type="project" value="InterPro"/>
</dbReference>
<name>A0AAV9JQ50_9PEZI</name>
<evidence type="ECO:0000313" key="3">
    <source>
        <dbReference type="EMBL" id="KAK4547736.1"/>
    </source>
</evidence>
<dbReference type="InterPro" id="IPR007219">
    <property type="entry name" value="XnlR_reg_dom"/>
</dbReference>
<dbReference type="Pfam" id="PF04082">
    <property type="entry name" value="Fungal_trans"/>
    <property type="match status" value="1"/>
</dbReference>
<dbReference type="GO" id="GO:0003700">
    <property type="term" value="F:DNA-binding transcription factor activity"/>
    <property type="evidence" value="ECO:0007669"/>
    <property type="project" value="TreeGrafter"/>
</dbReference>
<dbReference type="Proteomes" id="UP001324427">
    <property type="component" value="Unassembled WGS sequence"/>
</dbReference>
<protein>
    <recommendedName>
        <fullName evidence="2">Xylanolytic transcriptional activator regulatory domain-containing protein</fullName>
    </recommendedName>
</protein>
<evidence type="ECO:0000313" key="4">
    <source>
        <dbReference type="Proteomes" id="UP001324427"/>
    </source>
</evidence>
<keyword evidence="4" id="KW-1185">Reference proteome</keyword>
<reference evidence="3 4" key="1">
    <citation type="submission" date="2021-11" db="EMBL/GenBank/DDBJ databases">
        <title>Black yeast isolated from Biological Soil Crust.</title>
        <authorList>
            <person name="Kurbessoian T."/>
        </authorList>
    </citation>
    <scope>NUCLEOTIDE SEQUENCE [LARGE SCALE GENOMIC DNA]</scope>
    <source>
        <strain evidence="3 4">CCFEE 5522</strain>
    </source>
</reference>
<evidence type="ECO:0000259" key="2">
    <source>
        <dbReference type="Pfam" id="PF04082"/>
    </source>
</evidence>
<organism evidence="3 4">
    <name type="scientific">Oleoguttula mirabilis</name>
    <dbReference type="NCBI Taxonomy" id="1507867"/>
    <lineage>
        <taxon>Eukaryota</taxon>
        <taxon>Fungi</taxon>
        <taxon>Dikarya</taxon>
        <taxon>Ascomycota</taxon>
        <taxon>Pezizomycotina</taxon>
        <taxon>Dothideomycetes</taxon>
        <taxon>Dothideomycetidae</taxon>
        <taxon>Mycosphaerellales</taxon>
        <taxon>Teratosphaeriaceae</taxon>
        <taxon>Oleoguttula</taxon>
    </lineage>
</organism>
<dbReference type="EMBL" id="JAVFHQ010000010">
    <property type="protein sequence ID" value="KAK4547736.1"/>
    <property type="molecule type" value="Genomic_DNA"/>
</dbReference>
<dbReference type="GO" id="GO:0003677">
    <property type="term" value="F:DNA binding"/>
    <property type="evidence" value="ECO:0007669"/>
    <property type="project" value="InterPro"/>
</dbReference>
<dbReference type="AlphaFoldDB" id="A0AAV9JQ50"/>
<sequence length="423" mass="46287">MNGEYAELWSILALAAAQIPNKDLNSESERYRDVARSLIPSERSTYELGHVKAMIVLAVLEINRQQWMAAWMHVGLAVRVIVVLTSARMAAGSASQLQLEQRTGDMAPHPALSAAEIKTSQSERFKHIGLSAYVLESAVASRIGAPSHLQPDQVNALGLLDEDGLEEWSPWHDPLSTGSPADMKAPVRSFSTLNQLVRLALRNESMGWTAFGQATSTVLSNVVLRLVYNARQPDNRLQPATIVSQCEAVPQAHMVEDHSLARLPNSGHVNPAHWEDRGRSELHFSPQLAHNPNHQQLAYMSIPETTESAFSGSPAVSGNPNPISSFWVGNGTQAAVGPQLEQREMDGGSTVAGVDLFEELAMLERTDSRQHPQFMQNLGFAPDIDLAEFFGADYQPSDPMLAYMQPSLFDAPSNVDQRPPETG</sequence>
<gene>
    <name evidence="3" type="ORF">LTR36_000694</name>
</gene>
<keyword evidence="1" id="KW-0539">Nucleus</keyword>
<comment type="caution">
    <text evidence="3">The sequence shown here is derived from an EMBL/GenBank/DDBJ whole genome shotgun (WGS) entry which is preliminary data.</text>
</comment>
<proteinExistence type="predicted"/>